<dbReference type="eggNOG" id="COG2864">
    <property type="taxonomic scope" value="Bacteria"/>
</dbReference>
<dbReference type="InterPro" id="IPR016174">
    <property type="entry name" value="Di-haem_cyt_TM"/>
</dbReference>
<dbReference type="EMBL" id="CP002431">
    <property type="protein sequence ID" value="ADU63504.1"/>
    <property type="molecule type" value="Genomic_DNA"/>
</dbReference>
<accession>E6VUZ6</accession>
<organism evidence="2 3">
    <name type="scientific">Pseudodesulfovibrio aespoeensis (strain ATCC 700646 / DSM 10631 / Aspo-2)</name>
    <name type="common">Desulfovibrio aespoeensis</name>
    <dbReference type="NCBI Taxonomy" id="643562"/>
    <lineage>
        <taxon>Bacteria</taxon>
        <taxon>Pseudomonadati</taxon>
        <taxon>Thermodesulfobacteriota</taxon>
        <taxon>Desulfovibrionia</taxon>
        <taxon>Desulfovibrionales</taxon>
        <taxon>Desulfovibrionaceae</taxon>
    </lineage>
</organism>
<reference evidence="2 3" key="2">
    <citation type="journal article" date="2014" name="Genome Announc.">
        <title>Complete Genome Sequence of the Subsurface, Mesophilic Sulfate-Reducing Bacterium Desulfovibrio aespoeensis Aspo-2.</title>
        <authorList>
            <person name="Pedersen K."/>
            <person name="Bengtsson A."/>
            <person name="Edlund J."/>
            <person name="Rabe L."/>
            <person name="Hazen T."/>
            <person name="Chakraborty R."/>
            <person name="Goodwin L."/>
            <person name="Shapiro N."/>
        </authorList>
    </citation>
    <scope>NUCLEOTIDE SEQUENCE [LARGE SCALE GENOMIC DNA]</scope>
    <source>
        <strain evidence="3">ATCC 700646 / DSM 10631 / Aspo-2</strain>
    </source>
</reference>
<protein>
    <submittedName>
        <fullName evidence="2">Deca-heme C-type cytochrome</fullName>
    </submittedName>
</protein>
<keyword evidence="3" id="KW-1185">Reference proteome</keyword>
<dbReference type="PANTHER" id="PTHR30485">
    <property type="entry name" value="NI/FE-HYDROGENASE 1 B-TYPE CYTOCHROME SUBUNIT"/>
    <property type="match status" value="1"/>
</dbReference>
<dbReference type="Gene3D" id="1.20.950.20">
    <property type="entry name" value="Transmembrane di-heme cytochromes, Chain C"/>
    <property type="match status" value="1"/>
</dbReference>
<evidence type="ECO:0000256" key="1">
    <source>
        <dbReference type="SAM" id="Phobius"/>
    </source>
</evidence>
<evidence type="ECO:0000313" key="3">
    <source>
        <dbReference type="Proteomes" id="UP000002191"/>
    </source>
</evidence>
<keyword evidence="1" id="KW-1133">Transmembrane helix</keyword>
<dbReference type="GO" id="GO:0020037">
    <property type="term" value="F:heme binding"/>
    <property type="evidence" value="ECO:0007669"/>
    <property type="project" value="TreeGrafter"/>
</dbReference>
<dbReference type="RefSeq" id="WP_013515416.1">
    <property type="nucleotide sequence ID" value="NC_014844.1"/>
</dbReference>
<dbReference type="GO" id="GO:0022904">
    <property type="term" value="P:respiratory electron transport chain"/>
    <property type="evidence" value="ECO:0007669"/>
    <property type="project" value="InterPro"/>
</dbReference>
<dbReference type="PANTHER" id="PTHR30485:SF0">
    <property type="entry name" value="NI_FE-HYDROGENASE 1 B-TYPE CYTOCHROME SUBUNIT-RELATED"/>
    <property type="match status" value="1"/>
</dbReference>
<dbReference type="InterPro" id="IPR051542">
    <property type="entry name" value="Hydrogenase_cytochrome"/>
</dbReference>
<dbReference type="GO" id="GO:0005886">
    <property type="term" value="C:plasma membrane"/>
    <property type="evidence" value="ECO:0007669"/>
    <property type="project" value="TreeGrafter"/>
</dbReference>
<dbReference type="HOGENOM" id="CLU_080688_0_0_7"/>
<proteinExistence type="predicted"/>
<sequence>MTTAAKTRILRFTPTQRLFHLTLMLTFLIQSATGLARMYHETSWGQGLANLFGGFSSALTIHIAVGIFMVCAFVIHLAYAIFLITKRGIAAGLRGPDSLVPGPGDIREFISHLQWILGRSDHPRLDRWGYWEKFDYWAVFWGMILLGGTGLLLASPLASSQVVPGWGLNVAFWVHRIEAILAMAHIFIIHFFVAHLRRSHFPMDSAMFDGSADLETARSERSAWIDRLSASGELEERLTVAPPAHRKILHLIAGLGAVAVGLFLLVGSLVHATRITW</sequence>
<dbReference type="KEGG" id="das:Daes_2501"/>
<feature type="transmembrane region" description="Helical" evidence="1">
    <location>
        <begin position="248"/>
        <end position="270"/>
    </location>
</feature>
<keyword evidence="1" id="KW-0812">Transmembrane</keyword>
<dbReference type="Proteomes" id="UP000002191">
    <property type="component" value="Chromosome"/>
</dbReference>
<evidence type="ECO:0000313" key="2">
    <source>
        <dbReference type="EMBL" id="ADU63504.1"/>
    </source>
</evidence>
<name>E6VUZ6_PSEA9</name>
<feature type="transmembrane region" description="Helical" evidence="1">
    <location>
        <begin position="173"/>
        <end position="193"/>
    </location>
</feature>
<dbReference type="SUPFAM" id="SSF81342">
    <property type="entry name" value="Transmembrane di-heme cytochromes"/>
    <property type="match status" value="1"/>
</dbReference>
<dbReference type="STRING" id="643562.Daes_2501"/>
<dbReference type="AlphaFoldDB" id="E6VUZ6"/>
<feature type="transmembrane region" description="Helical" evidence="1">
    <location>
        <begin position="134"/>
        <end position="153"/>
    </location>
</feature>
<keyword evidence="1" id="KW-0472">Membrane</keyword>
<feature type="transmembrane region" description="Helical" evidence="1">
    <location>
        <begin position="60"/>
        <end position="84"/>
    </location>
</feature>
<gene>
    <name evidence="2" type="ordered locus">Daes_2501</name>
</gene>
<reference evidence="3" key="1">
    <citation type="submission" date="2010-12" db="EMBL/GenBank/DDBJ databases">
        <title>Complete sequence of Desulfovibrio aespoeensis Aspo-2.</title>
        <authorList>
            <consortium name="US DOE Joint Genome Institute"/>
            <person name="Lucas S."/>
            <person name="Copeland A."/>
            <person name="Lapidus A."/>
            <person name="Cheng J.-F."/>
            <person name="Goodwin L."/>
            <person name="Pitluck S."/>
            <person name="Chertkov O."/>
            <person name="Misra M."/>
            <person name="Detter J.C."/>
            <person name="Han C."/>
            <person name="Tapia R."/>
            <person name="Land M."/>
            <person name="Hauser L."/>
            <person name="Kyrpides N."/>
            <person name="Ivanova N."/>
            <person name="Ovchinnikova G."/>
            <person name="Pedersen K."/>
            <person name="Jagevall S."/>
            <person name="Hazen T."/>
            <person name="Woyke T."/>
        </authorList>
    </citation>
    <scope>NUCLEOTIDE SEQUENCE [LARGE SCALE GENOMIC DNA]</scope>
    <source>
        <strain evidence="3">ATCC 700646 / DSM 10631 / Aspo-2</strain>
    </source>
</reference>